<evidence type="ECO:0008006" key="9">
    <source>
        <dbReference type="Google" id="ProtNLM"/>
    </source>
</evidence>
<keyword evidence="2 6" id="KW-0812">Transmembrane</keyword>
<dbReference type="InterPro" id="IPR000537">
    <property type="entry name" value="UbiA_prenyltransferase"/>
</dbReference>
<feature type="region of interest" description="Disordered" evidence="5">
    <location>
        <begin position="15"/>
        <end position="39"/>
    </location>
</feature>
<dbReference type="AlphaFoldDB" id="A0A345XTA0"/>
<feature type="transmembrane region" description="Helical" evidence="6">
    <location>
        <begin position="319"/>
        <end position="336"/>
    </location>
</feature>
<keyword evidence="3 6" id="KW-1133">Transmembrane helix</keyword>
<dbReference type="GO" id="GO:0016020">
    <property type="term" value="C:membrane"/>
    <property type="evidence" value="ECO:0007669"/>
    <property type="project" value="UniProtKB-SubCell"/>
</dbReference>
<proteinExistence type="predicted"/>
<organism evidence="7 8">
    <name type="scientific">Streptomyces armeniacus</name>
    <dbReference type="NCBI Taxonomy" id="83291"/>
    <lineage>
        <taxon>Bacteria</taxon>
        <taxon>Bacillati</taxon>
        <taxon>Actinomycetota</taxon>
        <taxon>Actinomycetes</taxon>
        <taxon>Kitasatosporales</taxon>
        <taxon>Streptomycetaceae</taxon>
        <taxon>Streptomyces</taxon>
    </lineage>
</organism>
<evidence type="ECO:0000256" key="4">
    <source>
        <dbReference type="ARBA" id="ARBA00023136"/>
    </source>
</evidence>
<evidence type="ECO:0000256" key="5">
    <source>
        <dbReference type="SAM" id="MobiDB-lite"/>
    </source>
</evidence>
<sequence>MRGCRAPRQLTAVRTPVRTPPGRTAPAPDPARSEQHTSLWSGEPLTRTDALLRATSVRFTALYFLPYYTALVAEGRARWEWVALGAVYWFAHGLGTESLNRLADRAEDEINRPERTELCRRAGFPLLRRAAFAGWAAVLLLDAVLLVLHPDPWLALFLFLAGFSGVNYSYGLRLSRNRYLAPLLLTFHFGGTFVIGTVLAQERWNADVLRDFAGYGLPFFAVGMVTLLALGGAKDLTDLAGDASIGYRSVWIDLLRRHGSRLAGAMVGSTYVLVTVFVLAGAFPRRFLLWLLLIPVAAALSRCLWRASTPVERHATREFFYQYWVLSLSVAALLYAPHWATLGGVAAGAAFWALTTQRLHWSGGISAATVRTVIALASGSRPAAAGAEPQQHGREPLTPYSTEREERAG</sequence>
<evidence type="ECO:0000256" key="6">
    <source>
        <dbReference type="SAM" id="Phobius"/>
    </source>
</evidence>
<gene>
    <name evidence="7" type="ORF">DVA86_21670</name>
</gene>
<dbReference type="GO" id="GO:0016765">
    <property type="term" value="F:transferase activity, transferring alkyl or aryl (other than methyl) groups"/>
    <property type="evidence" value="ECO:0007669"/>
    <property type="project" value="InterPro"/>
</dbReference>
<feature type="transmembrane region" description="Helical" evidence="6">
    <location>
        <begin position="179"/>
        <end position="200"/>
    </location>
</feature>
<keyword evidence="4 6" id="KW-0472">Membrane</keyword>
<feature type="transmembrane region" description="Helical" evidence="6">
    <location>
        <begin position="287"/>
        <end position="307"/>
    </location>
</feature>
<dbReference type="KEGG" id="sarm:DVA86_21670"/>
<evidence type="ECO:0000256" key="1">
    <source>
        <dbReference type="ARBA" id="ARBA00004141"/>
    </source>
</evidence>
<dbReference type="Pfam" id="PF01040">
    <property type="entry name" value="UbiA"/>
    <property type="match status" value="1"/>
</dbReference>
<evidence type="ECO:0000256" key="3">
    <source>
        <dbReference type="ARBA" id="ARBA00022989"/>
    </source>
</evidence>
<reference evidence="7 8" key="1">
    <citation type="submission" date="2018-07" db="EMBL/GenBank/DDBJ databases">
        <title>Draft genome of the type strain Streptomyces armeniacus ATCC 15676.</title>
        <authorList>
            <person name="Labana P."/>
            <person name="Gosse J.T."/>
            <person name="Boddy C.N."/>
        </authorList>
    </citation>
    <scope>NUCLEOTIDE SEQUENCE [LARGE SCALE GENOMIC DNA]</scope>
    <source>
        <strain evidence="7 8">ATCC 15676</strain>
    </source>
</reference>
<feature type="transmembrane region" description="Helical" evidence="6">
    <location>
        <begin position="212"/>
        <end position="230"/>
    </location>
</feature>
<evidence type="ECO:0000256" key="2">
    <source>
        <dbReference type="ARBA" id="ARBA00022692"/>
    </source>
</evidence>
<evidence type="ECO:0000313" key="8">
    <source>
        <dbReference type="Proteomes" id="UP000254425"/>
    </source>
</evidence>
<feature type="transmembrane region" description="Helical" evidence="6">
    <location>
        <begin position="154"/>
        <end position="172"/>
    </location>
</feature>
<evidence type="ECO:0000313" key="7">
    <source>
        <dbReference type="EMBL" id="AXK34866.1"/>
    </source>
</evidence>
<protein>
    <recommendedName>
        <fullName evidence="9">Prenyltransferase</fullName>
    </recommendedName>
</protein>
<feature type="region of interest" description="Disordered" evidence="5">
    <location>
        <begin position="382"/>
        <end position="409"/>
    </location>
</feature>
<feature type="transmembrane region" description="Helical" evidence="6">
    <location>
        <begin position="262"/>
        <end position="281"/>
    </location>
</feature>
<comment type="subcellular location">
    <subcellularLocation>
        <location evidence="1">Membrane</location>
        <topology evidence="1">Multi-pass membrane protein</topology>
    </subcellularLocation>
</comment>
<name>A0A345XTA0_9ACTN</name>
<feature type="transmembrane region" description="Helical" evidence="6">
    <location>
        <begin position="130"/>
        <end position="148"/>
    </location>
</feature>
<accession>A0A345XTA0</accession>
<dbReference type="EMBL" id="CP031320">
    <property type="protein sequence ID" value="AXK34866.1"/>
    <property type="molecule type" value="Genomic_DNA"/>
</dbReference>
<keyword evidence="8" id="KW-1185">Reference proteome</keyword>
<dbReference type="Proteomes" id="UP000254425">
    <property type="component" value="Chromosome"/>
</dbReference>